<accession>A0AAJ1FH50</accession>
<dbReference type="AlphaFoldDB" id="A0AAJ1FH50"/>
<reference evidence="2" key="1">
    <citation type="submission" date="2022-06" db="EMBL/GenBank/DDBJ databases">
        <title>Isolation of gut microbiota from human fecal samples.</title>
        <authorList>
            <person name="Pamer E.G."/>
            <person name="Barat B."/>
            <person name="Waligurski E."/>
            <person name="Medina S."/>
            <person name="Paddock L."/>
            <person name="Mostad J."/>
        </authorList>
    </citation>
    <scope>NUCLEOTIDE SEQUENCE</scope>
    <source>
        <strain evidence="2">DFI.6.22</strain>
    </source>
</reference>
<dbReference type="RefSeq" id="WP_022331826.1">
    <property type="nucleotide sequence ID" value="NZ_DAWDUM010000013.1"/>
</dbReference>
<evidence type="ECO:0000313" key="2">
    <source>
        <dbReference type="EMBL" id="MCQ5083764.1"/>
    </source>
</evidence>
<feature type="region of interest" description="Disordered" evidence="1">
    <location>
        <begin position="88"/>
        <end position="108"/>
    </location>
</feature>
<proteinExistence type="predicted"/>
<dbReference type="GeneID" id="59808839"/>
<dbReference type="EMBL" id="JANGBQ010000021">
    <property type="protein sequence ID" value="MCQ5083764.1"/>
    <property type="molecule type" value="Genomic_DNA"/>
</dbReference>
<organism evidence="2 3">
    <name type="scientific">Alistipes onderdonkii</name>
    <dbReference type="NCBI Taxonomy" id="328813"/>
    <lineage>
        <taxon>Bacteria</taxon>
        <taxon>Pseudomonadati</taxon>
        <taxon>Bacteroidota</taxon>
        <taxon>Bacteroidia</taxon>
        <taxon>Bacteroidales</taxon>
        <taxon>Rikenellaceae</taxon>
        <taxon>Alistipes</taxon>
    </lineage>
</organism>
<protein>
    <submittedName>
        <fullName evidence="2">Uncharacterized protein</fullName>
    </submittedName>
</protein>
<evidence type="ECO:0000313" key="3">
    <source>
        <dbReference type="Proteomes" id="UP001205035"/>
    </source>
</evidence>
<gene>
    <name evidence="2" type="ORF">NE651_12810</name>
</gene>
<comment type="caution">
    <text evidence="2">The sequence shown here is derived from an EMBL/GenBank/DDBJ whole genome shotgun (WGS) entry which is preliminary data.</text>
</comment>
<name>A0AAJ1FH50_9BACT</name>
<evidence type="ECO:0000256" key="1">
    <source>
        <dbReference type="SAM" id="MobiDB-lite"/>
    </source>
</evidence>
<dbReference type="Proteomes" id="UP001205035">
    <property type="component" value="Unassembled WGS sequence"/>
</dbReference>
<sequence>MSYNNYYMRLRVKAVQEFDRMYHEPEYKAKCHKRVWKRLGCYIFGISYQSYLDYLKMDVSDVPPTPLEAQQAKRKLVDKLLERELQVKKQPVRRKEPEEVKKEPVEQE</sequence>